<feature type="signal peptide" evidence="1">
    <location>
        <begin position="1"/>
        <end position="20"/>
    </location>
</feature>
<evidence type="ECO:0008006" key="4">
    <source>
        <dbReference type="Google" id="ProtNLM"/>
    </source>
</evidence>
<dbReference type="RefSeq" id="WP_264900935.1">
    <property type="nucleotide sequence ID" value="NZ_JAPDVH010000001.1"/>
</dbReference>
<dbReference type="SUPFAM" id="SSF69318">
    <property type="entry name" value="Integrin alpha N-terminal domain"/>
    <property type="match status" value="1"/>
</dbReference>
<organism evidence="2 3">
    <name type="scientific">Segatella copri</name>
    <dbReference type="NCBI Taxonomy" id="165179"/>
    <lineage>
        <taxon>Bacteria</taxon>
        <taxon>Pseudomonadati</taxon>
        <taxon>Bacteroidota</taxon>
        <taxon>Bacteroidia</taxon>
        <taxon>Bacteroidales</taxon>
        <taxon>Prevotellaceae</taxon>
        <taxon>Segatella</taxon>
    </lineage>
</organism>
<dbReference type="EMBL" id="JAPDVH010000001">
    <property type="protein sequence ID" value="MCW4155616.1"/>
    <property type="molecule type" value="Genomic_DNA"/>
</dbReference>
<keyword evidence="1" id="KW-0732">Signal</keyword>
<evidence type="ECO:0000313" key="2">
    <source>
        <dbReference type="EMBL" id="MCW4155616.1"/>
    </source>
</evidence>
<evidence type="ECO:0000256" key="1">
    <source>
        <dbReference type="SAM" id="SignalP"/>
    </source>
</evidence>
<dbReference type="InterPro" id="IPR028994">
    <property type="entry name" value="Integrin_alpha_N"/>
</dbReference>
<evidence type="ECO:0000313" key="3">
    <source>
        <dbReference type="Proteomes" id="UP001209168"/>
    </source>
</evidence>
<proteinExistence type="predicted"/>
<dbReference type="AlphaFoldDB" id="A0AAW5ULR9"/>
<comment type="caution">
    <text evidence="2">The sequence shown here is derived from an EMBL/GenBank/DDBJ whole genome shotgun (WGS) entry which is preliminary data.</text>
</comment>
<feature type="chain" id="PRO_5043890842" description="VCBS repeat-containing protein" evidence="1">
    <location>
        <begin position="21"/>
        <end position="180"/>
    </location>
</feature>
<name>A0AAW5ULR9_9BACT</name>
<reference evidence="2" key="1">
    <citation type="submission" date="2022-11" db="EMBL/GenBank/DDBJ databases">
        <title>Genomic repertoires linked with pathogenic potency of arthritogenic Prevotella copri isolated from the gut of rheumatoid arthritis patients.</title>
        <authorList>
            <person name="Nii T."/>
            <person name="Maeda Y."/>
            <person name="Motooka D."/>
            <person name="Naito M."/>
            <person name="Matsumoto Y."/>
            <person name="Ogawa T."/>
            <person name="Oguro-Igashira E."/>
            <person name="Kishikawa T."/>
            <person name="Yamashita M."/>
            <person name="Koizumi S."/>
            <person name="Kurakawa T."/>
            <person name="Okumura R."/>
            <person name="Kayama H."/>
            <person name="Murakami M."/>
            <person name="Sakaguchi T."/>
            <person name="Das B."/>
            <person name="Nakamura S."/>
            <person name="Okada Y."/>
            <person name="Kumanogoh A."/>
            <person name="Takeda K."/>
        </authorList>
    </citation>
    <scope>NUCLEOTIDE SEQUENCE</scope>
    <source>
        <strain evidence="2">H012_8</strain>
    </source>
</reference>
<accession>A0AAW5ULR9</accession>
<sequence>MRQKLSLLLISALTCSSINAQSKVYGDFDGDGKKEYAYLVHPKTYINKDGDFVYEGMPKPAYTYIKFSQKSIPAIKIKDCIGGKLQDLGDLNGDKRDDIGLWYDWLSSDWHPYGAWIFKNGTWSMVSKPLEIHSMMWNIKGKNFKPIQKAGLGKVKIYYNTWSKDYDQILIKQKIVSIYP</sequence>
<gene>
    <name evidence="2" type="ORF">ONT23_08710</name>
</gene>
<protein>
    <recommendedName>
        <fullName evidence="4">VCBS repeat-containing protein</fullName>
    </recommendedName>
</protein>
<dbReference type="Proteomes" id="UP001209168">
    <property type="component" value="Unassembled WGS sequence"/>
</dbReference>